<comment type="caution">
    <text evidence="2">The sequence shown here is derived from an EMBL/GenBank/DDBJ whole genome shotgun (WGS) entry which is preliminary data.</text>
</comment>
<dbReference type="EMBL" id="QZCH01000047">
    <property type="protein sequence ID" value="RJG37760.1"/>
    <property type="molecule type" value="Genomic_DNA"/>
</dbReference>
<sequence length="116" mass="13166">MKEKKSFMMKSKMLLSSFFTGLAIFSIIKLICMIPLNYYAIDYISKQPEALKDAATRDIQGLGSAISLILIYVSYKITKKIRLIENINKRRLLRISIFIAGIICLTLSSFILISHG</sequence>
<gene>
    <name evidence="2" type="ORF">D1Z90_19600</name>
</gene>
<dbReference type="AlphaFoldDB" id="A0A418Y9L5"/>
<keyword evidence="1" id="KW-1133">Transmembrane helix</keyword>
<keyword evidence="1" id="KW-0812">Transmembrane</keyword>
<evidence type="ECO:0000313" key="2">
    <source>
        <dbReference type="EMBL" id="RJG37760.1"/>
    </source>
</evidence>
<dbReference type="RefSeq" id="WP_119912489.1">
    <property type="nucleotide sequence ID" value="NZ_QZCH01000047.1"/>
</dbReference>
<name>A0A418Y9L5_9GAMM</name>
<proteinExistence type="predicted"/>
<accession>A0A418Y9L5</accession>
<dbReference type="Proteomes" id="UP000283255">
    <property type="component" value="Unassembled WGS sequence"/>
</dbReference>
<reference evidence="2 3" key="2">
    <citation type="submission" date="2019-01" db="EMBL/GenBank/DDBJ databases">
        <title>Motilimonas pumilus sp. nov., isolated from the gut of sea cucumber (Apostichopus japonicus).</title>
        <authorList>
            <person name="Wang F.-Q."/>
            <person name="Ren L.-H."/>
            <person name="Lin Y.-W."/>
            <person name="Sun G.-H."/>
            <person name="Du Z.-J."/>
            <person name="Zhao J.-X."/>
            <person name="Liu X.-J."/>
            <person name="Liu L.-J."/>
        </authorList>
    </citation>
    <scope>NUCLEOTIDE SEQUENCE [LARGE SCALE GENOMIC DNA]</scope>
    <source>
        <strain evidence="2 3">PLHSC7-2</strain>
    </source>
</reference>
<feature type="transmembrane region" description="Helical" evidence="1">
    <location>
        <begin position="54"/>
        <end position="75"/>
    </location>
</feature>
<evidence type="ECO:0000256" key="1">
    <source>
        <dbReference type="SAM" id="Phobius"/>
    </source>
</evidence>
<protein>
    <submittedName>
        <fullName evidence="2">Uncharacterized protein</fullName>
    </submittedName>
</protein>
<keyword evidence="3" id="KW-1185">Reference proteome</keyword>
<keyword evidence="1" id="KW-0472">Membrane</keyword>
<evidence type="ECO:0000313" key="3">
    <source>
        <dbReference type="Proteomes" id="UP000283255"/>
    </source>
</evidence>
<reference evidence="2 3" key="1">
    <citation type="submission" date="2018-09" db="EMBL/GenBank/DDBJ databases">
        <authorList>
            <person name="Wang F."/>
        </authorList>
    </citation>
    <scope>NUCLEOTIDE SEQUENCE [LARGE SCALE GENOMIC DNA]</scope>
    <source>
        <strain evidence="2 3">PLHSC7-2</strain>
    </source>
</reference>
<organism evidence="2 3">
    <name type="scientific">Motilimonas pumila</name>
    <dbReference type="NCBI Taxonomy" id="2303987"/>
    <lineage>
        <taxon>Bacteria</taxon>
        <taxon>Pseudomonadati</taxon>
        <taxon>Pseudomonadota</taxon>
        <taxon>Gammaproteobacteria</taxon>
        <taxon>Alteromonadales</taxon>
        <taxon>Alteromonadales genera incertae sedis</taxon>
        <taxon>Motilimonas</taxon>
    </lineage>
</organism>
<feature type="transmembrane region" description="Helical" evidence="1">
    <location>
        <begin position="95"/>
        <end position="113"/>
    </location>
</feature>